<dbReference type="Gene3D" id="3.90.640.10">
    <property type="entry name" value="Actin, Chain A, domain 4"/>
    <property type="match status" value="1"/>
</dbReference>
<dbReference type="SUPFAM" id="SSF53067">
    <property type="entry name" value="Actin-like ATPase domain"/>
    <property type="match status" value="2"/>
</dbReference>
<evidence type="ECO:0000256" key="4">
    <source>
        <dbReference type="ARBA" id="ARBA00022840"/>
    </source>
</evidence>
<dbReference type="Proteomes" id="UP001187415">
    <property type="component" value="Unassembled WGS sequence"/>
</dbReference>
<keyword evidence="4" id="KW-0067">ATP-binding</keyword>
<dbReference type="Gene3D" id="2.100.10.50">
    <property type="match status" value="1"/>
</dbReference>
<evidence type="ECO:0008006" key="12">
    <source>
        <dbReference type="Google" id="ProtNLM"/>
    </source>
</evidence>
<dbReference type="FunFam" id="3.30.420.40:FF:000058">
    <property type="entry name" value="Putative actin-related protein 5"/>
    <property type="match status" value="1"/>
</dbReference>
<dbReference type="SMART" id="SM00268">
    <property type="entry name" value="ACTIN"/>
    <property type="match status" value="1"/>
</dbReference>
<evidence type="ECO:0000256" key="2">
    <source>
        <dbReference type="ARBA" id="ARBA00022490"/>
    </source>
</evidence>
<dbReference type="FunFam" id="3.30.420.40:FF:000148">
    <property type="entry name" value="Actin, alpha skeletal muscle"/>
    <property type="match status" value="1"/>
</dbReference>
<dbReference type="Pfam" id="PF00022">
    <property type="entry name" value="Actin"/>
    <property type="match status" value="1"/>
</dbReference>
<evidence type="ECO:0000256" key="1">
    <source>
        <dbReference type="ARBA" id="ARBA00004245"/>
    </source>
</evidence>
<comment type="subunit">
    <text evidence="7">Polymerization of globular actin (G-actin) leads to a structural filament (F-actin) in the form of a two-stranded helix. Each actin can bind to 4 others.</text>
</comment>
<dbReference type="GO" id="GO:0005856">
    <property type="term" value="C:cytoskeleton"/>
    <property type="evidence" value="ECO:0007669"/>
    <property type="project" value="UniProtKB-SubCell"/>
</dbReference>
<dbReference type="FunFam" id="3.90.640.10:FF:000047">
    <property type="entry name" value="Actin, alpha skeletal muscle"/>
    <property type="match status" value="1"/>
</dbReference>
<evidence type="ECO:0000256" key="5">
    <source>
        <dbReference type="ARBA" id="ARBA00023097"/>
    </source>
</evidence>
<proteinExistence type="inferred from homology"/>
<comment type="caution">
    <text evidence="10">The sequence shown here is derived from an EMBL/GenBank/DDBJ whole genome shotgun (WGS) entry which is preliminary data.</text>
</comment>
<keyword evidence="3" id="KW-0547">Nucleotide-binding</keyword>
<accession>A0AA88SIU2</accession>
<dbReference type="Gene3D" id="3.30.420.40">
    <property type="match status" value="2"/>
</dbReference>
<dbReference type="InterPro" id="IPR004000">
    <property type="entry name" value="Actin"/>
</dbReference>
<evidence type="ECO:0000256" key="9">
    <source>
        <dbReference type="SAM" id="MobiDB-lite"/>
    </source>
</evidence>
<dbReference type="InterPro" id="IPR004001">
    <property type="entry name" value="Actin_CS"/>
</dbReference>
<dbReference type="InterPro" id="IPR020902">
    <property type="entry name" value="Actin/actin-like_CS"/>
</dbReference>
<dbReference type="PANTHER" id="PTHR11937">
    <property type="entry name" value="ACTIN"/>
    <property type="match status" value="1"/>
</dbReference>
<dbReference type="AlphaFoldDB" id="A0AA88SIU2"/>
<dbReference type="PRINTS" id="PR00190">
    <property type="entry name" value="ACTIN"/>
</dbReference>
<gene>
    <name evidence="10" type="ORF">Q5P01_015389</name>
</gene>
<protein>
    <recommendedName>
        <fullName evidence="12">Actin</fullName>
    </recommendedName>
</protein>
<keyword evidence="5" id="KW-0558">Oxidation</keyword>
<keyword evidence="2" id="KW-0963">Cytoplasm</keyword>
<dbReference type="InterPro" id="IPR043129">
    <property type="entry name" value="ATPase_NBD"/>
</dbReference>
<evidence type="ECO:0000256" key="7">
    <source>
        <dbReference type="ARBA" id="ARBA00038582"/>
    </source>
</evidence>
<reference evidence="10" key="1">
    <citation type="submission" date="2023-07" db="EMBL/GenBank/DDBJ databases">
        <title>Chromosome-level Genome Assembly of Striped Snakehead (Channa striata).</title>
        <authorList>
            <person name="Liu H."/>
        </authorList>
    </citation>
    <scope>NUCLEOTIDE SEQUENCE</scope>
    <source>
        <strain evidence="10">Gz</strain>
        <tissue evidence="10">Muscle</tissue>
    </source>
</reference>
<feature type="region of interest" description="Disordered" evidence="9">
    <location>
        <begin position="1"/>
        <end position="31"/>
    </location>
</feature>
<dbReference type="PROSITE" id="PS00406">
    <property type="entry name" value="ACTINS_1"/>
    <property type="match status" value="1"/>
</dbReference>
<dbReference type="PROSITE" id="PS01132">
    <property type="entry name" value="ACTINS_ACT_LIKE"/>
    <property type="match status" value="1"/>
</dbReference>
<dbReference type="GO" id="GO:0005524">
    <property type="term" value="F:ATP binding"/>
    <property type="evidence" value="ECO:0007669"/>
    <property type="project" value="UniProtKB-KW"/>
</dbReference>
<keyword evidence="11" id="KW-1185">Reference proteome</keyword>
<evidence type="ECO:0000256" key="3">
    <source>
        <dbReference type="ARBA" id="ARBA00022741"/>
    </source>
</evidence>
<evidence type="ECO:0000313" key="10">
    <source>
        <dbReference type="EMBL" id="KAK2838177.1"/>
    </source>
</evidence>
<dbReference type="EMBL" id="JAUPFM010000011">
    <property type="protein sequence ID" value="KAK2838177.1"/>
    <property type="molecule type" value="Genomic_DNA"/>
</dbReference>
<sequence>MSQHISHLEVAPNKGQESEFQTRGFTKVDGDLNKGLGDNPIYLWYVRSQEEPITRIQFSFSDDMAKGLKSAGNLKREKNLDEGTDMDTEASVLVVDNGSGLCKVGFAGDKDPRAAFPSFVGHSRHPGLPKHSYVGDEAQRQRGILTLKYPIEHGIVTNWDDMEEIWGHTFHDELKVDPSKHPVLLTEAPLNPKANRENLAQTMFETFGVPAVYVAIPAVLSLHAAGCTTGVVMDSGDGVSVAVPVYEGCAVHHAILRLDLAGRDLTDYLMEILNEKGYRFTTTAERDIVRDIKEKLCYVALDFEQEMQTAASSKLPDSPPPANNSYELPDGQVVIVRDERFRCPEALFQPSFLGIESDGVHKMLYDSVMTCDVNVRDHLFAHTVLTGGTTMIPSMADRMQKEINALAPPTVEINIVAPSDRKYSVWVGGSMLASLSTFKQMWISKQEYHESGPAIVHRKCL</sequence>
<evidence type="ECO:0000256" key="8">
    <source>
        <dbReference type="RuleBase" id="RU000487"/>
    </source>
</evidence>
<evidence type="ECO:0000313" key="11">
    <source>
        <dbReference type="Proteomes" id="UP001187415"/>
    </source>
</evidence>
<evidence type="ECO:0000256" key="6">
    <source>
        <dbReference type="ARBA" id="ARBA00023212"/>
    </source>
</evidence>
<comment type="similarity">
    <text evidence="8">Belongs to the actin family.</text>
</comment>
<keyword evidence="6" id="KW-0206">Cytoskeleton</keyword>
<name>A0AA88SIU2_CHASR</name>
<organism evidence="10 11">
    <name type="scientific">Channa striata</name>
    <name type="common">Snakehead murrel</name>
    <name type="synonym">Ophicephalus striatus</name>
    <dbReference type="NCBI Taxonomy" id="64152"/>
    <lineage>
        <taxon>Eukaryota</taxon>
        <taxon>Metazoa</taxon>
        <taxon>Chordata</taxon>
        <taxon>Craniata</taxon>
        <taxon>Vertebrata</taxon>
        <taxon>Euteleostomi</taxon>
        <taxon>Actinopterygii</taxon>
        <taxon>Neopterygii</taxon>
        <taxon>Teleostei</taxon>
        <taxon>Neoteleostei</taxon>
        <taxon>Acanthomorphata</taxon>
        <taxon>Anabantaria</taxon>
        <taxon>Anabantiformes</taxon>
        <taxon>Channoidei</taxon>
        <taxon>Channidae</taxon>
        <taxon>Channa</taxon>
    </lineage>
</organism>
<comment type="subcellular location">
    <subcellularLocation>
        <location evidence="1">Cytoplasm</location>
        <location evidence="1">Cytoskeleton</location>
    </subcellularLocation>
</comment>